<organism evidence="3 4">
    <name type="scientific">Paenibacillus albus</name>
    <dbReference type="NCBI Taxonomy" id="2495582"/>
    <lineage>
        <taxon>Bacteria</taxon>
        <taxon>Bacillati</taxon>
        <taxon>Bacillota</taxon>
        <taxon>Bacilli</taxon>
        <taxon>Bacillales</taxon>
        <taxon>Paenibacillaceae</taxon>
        <taxon>Paenibacillus</taxon>
    </lineage>
</organism>
<dbReference type="EMBL" id="CP034437">
    <property type="protein sequence ID" value="AZN40011.1"/>
    <property type="molecule type" value="Genomic_DNA"/>
</dbReference>
<dbReference type="PANTHER" id="PTHR33392">
    <property type="entry name" value="POLYISOPRENYL-TEICHOIC ACID--PEPTIDOGLYCAN TEICHOIC ACID TRANSFERASE TAGU"/>
    <property type="match status" value="1"/>
</dbReference>
<evidence type="ECO:0000259" key="2">
    <source>
        <dbReference type="Pfam" id="PF03816"/>
    </source>
</evidence>
<dbReference type="OrthoDB" id="27330at2"/>
<name>A0A3S9A2S7_9BACL</name>
<feature type="domain" description="Cell envelope-related transcriptional attenuator" evidence="2">
    <location>
        <begin position="4"/>
        <end position="65"/>
    </location>
</feature>
<reference evidence="4" key="1">
    <citation type="submission" date="2018-12" db="EMBL/GenBank/DDBJ databases">
        <title>Genome sequence of Peanibacillus sp.</title>
        <authorList>
            <person name="Subramani G."/>
            <person name="Srinivasan S."/>
            <person name="Kim M.K."/>
        </authorList>
    </citation>
    <scope>NUCLEOTIDE SEQUENCE [LARGE SCALE GENOMIC DNA]</scope>
    <source>
        <strain evidence="4">18JY67-1</strain>
    </source>
</reference>
<proteinExistence type="inferred from homology"/>
<dbReference type="RefSeq" id="WP_126015156.1">
    <property type="nucleotide sequence ID" value="NZ_CP034437.1"/>
</dbReference>
<dbReference type="KEGG" id="palb:EJC50_10340"/>
<dbReference type="Pfam" id="PF03816">
    <property type="entry name" value="LytR_cpsA_psr"/>
    <property type="match status" value="1"/>
</dbReference>
<dbReference type="InterPro" id="IPR050922">
    <property type="entry name" value="LytR/CpsA/Psr_CW_biosynth"/>
</dbReference>
<sequence length="147" mass="16707">MEYGVQVNNQAAFVYEGESFDKGTLHLKGDEALKYCRMRYDDPRGDLGRNSRQRAVIQSVMQNAASLTGVTHFHSLLNTLGNSVRTNMTFEEMKKLVANYKPQNESLTTTEISGKGEMIGGIWYYQVDAAERTRIHNRLKEQLIQAN</sequence>
<dbReference type="InterPro" id="IPR004474">
    <property type="entry name" value="LytR_CpsA_psr"/>
</dbReference>
<dbReference type="AlphaFoldDB" id="A0A3S9A2S7"/>
<evidence type="ECO:0000313" key="4">
    <source>
        <dbReference type="Proteomes" id="UP000272528"/>
    </source>
</evidence>
<accession>A0A3S9A2S7</accession>
<evidence type="ECO:0000256" key="1">
    <source>
        <dbReference type="ARBA" id="ARBA00006068"/>
    </source>
</evidence>
<keyword evidence="4" id="KW-1185">Reference proteome</keyword>
<evidence type="ECO:0000313" key="3">
    <source>
        <dbReference type="EMBL" id="AZN40011.1"/>
    </source>
</evidence>
<gene>
    <name evidence="3" type="ORF">EJC50_10340</name>
</gene>
<protein>
    <recommendedName>
        <fullName evidence="2">Cell envelope-related transcriptional attenuator domain-containing protein</fullName>
    </recommendedName>
</protein>
<dbReference type="Gene3D" id="3.40.630.190">
    <property type="entry name" value="LCP protein"/>
    <property type="match status" value="1"/>
</dbReference>
<dbReference type="Proteomes" id="UP000272528">
    <property type="component" value="Chromosome"/>
</dbReference>
<dbReference type="PANTHER" id="PTHR33392:SF6">
    <property type="entry name" value="POLYISOPRENYL-TEICHOIC ACID--PEPTIDOGLYCAN TEICHOIC ACID TRANSFERASE TAGU"/>
    <property type="match status" value="1"/>
</dbReference>
<comment type="similarity">
    <text evidence="1">Belongs to the LytR/CpsA/Psr (LCP) family.</text>
</comment>